<dbReference type="Proteomes" id="UP001430953">
    <property type="component" value="Unassembled WGS sequence"/>
</dbReference>
<evidence type="ECO:0000313" key="1">
    <source>
        <dbReference type="EMBL" id="KAL0132538.1"/>
    </source>
</evidence>
<sequence>MYLKSLARNGSRLPAATKKTGEVQISFADFARDNFDARVSSPDYTYAEPLWRSKEQFTLPGQTSVDGPVSVDGQWRCPLQGTTVRGVPRTRRDIGTRRETSREHADAFRTLRCSTPLDSQIH</sequence>
<proteinExistence type="predicted"/>
<protein>
    <submittedName>
        <fullName evidence="1">Uncharacterized protein</fullName>
    </submittedName>
</protein>
<accession>A0AAW2GZC7</accession>
<dbReference type="EMBL" id="JADYXP020000001">
    <property type="protein sequence ID" value="KAL0132538.1"/>
    <property type="molecule type" value="Genomic_DNA"/>
</dbReference>
<reference evidence="1 2" key="1">
    <citation type="submission" date="2023-03" db="EMBL/GenBank/DDBJ databases">
        <title>High recombination rates correlate with genetic variation in Cardiocondyla obscurior ants.</title>
        <authorList>
            <person name="Errbii M."/>
        </authorList>
    </citation>
    <scope>NUCLEOTIDE SEQUENCE [LARGE SCALE GENOMIC DNA]</scope>
    <source>
        <strain evidence="1">Alpha-2009</strain>
        <tissue evidence="1">Whole body</tissue>
    </source>
</reference>
<keyword evidence="2" id="KW-1185">Reference proteome</keyword>
<dbReference type="AlphaFoldDB" id="A0AAW2GZC7"/>
<evidence type="ECO:0000313" key="2">
    <source>
        <dbReference type="Proteomes" id="UP001430953"/>
    </source>
</evidence>
<comment type="caution">
    <text evidence="1">The sequence shown here is derived from an EMBL/GenBank/DDBJ whole genome shotgun (WGS) entry which is preliminary data.</text>
</comment>
<organism evidence="1 2">
    <name type="scientific">Cardiocondyla obscurior</name>
    <dbReference type="NCBI Taxonomy" id="286306"/>
    <lineage>
        <taxon>Eukaryota</taxon>
        <taxon>Metazoa</taxon>
        <taxon>Ecdysozoa</taxon>
        <taxon>Arthropoda</taxon>
        <taxon>Hexapoda</taxon>
        <taxon>Insecta</taxon>
        <taxon>Pterygota</taxon>
        <taxon>Neoptera</taxon>
        <taxon>Endopterygota</taxon>
        <taxon>Hymenoptera</taxon>
        <taxon>Apocrita</taxon>
        <taxon>Aculeata</taxon>
        <taxon>Formicoidea</taxon>
        <taxon>Formicidae</taxon>
        <taxon>Myrmicinae</taxon>
        <taxon>Cardiocondyla</taxon>
    </lineage>
</organism>
<name>A0AAW2GZC7_9HYME</name>
<gene>
    <name evidence="1" type="ORF">PUN28_000352</name>
</gene>